<dbReference type="PANTHER" id="PTHR44196">
    <property type="entry name" value="DEHYDROGENASE/REDUCTASE SDR FAMILY MEMBER 7B"/>
    <property type="match status" value="1"/>
</dbReference>
<dbReference type="SUPFAM" id="SSF51735">
    <property type="entry name" value="NAD(P)-binding Rossmann-fold domains"/>
    <property type="match status" value="1"/>
</dbReference>
<dbReference type="PRINTS" id="PR00080">
    <property type="entry name" value="SDRFAMILY"/>
</dbReference>
<comment type="caution">
    <text evidence="3">The sequence shown here is derived from an EMBL/GenBank/DDBJ whole genome shotgun (WGS) entry which is preliminary data.</text>
</comment>
<dbReference type="GO" id="GO:0004316">
    <property type="term" value="F:3-oxoacyl-[acyl-carrier-protein] reductase (NADPH) activity"/>
    <property type="evidence" value="ECO:0007669"/>
    <property type="project" value="UniProtKB-EC"/>
</dbReference>
<evidence type="ECO:0000313" key="3">
    <source>
        <dbReference type="EMBL" id="OIQ99099.1"/>
    </source>
</evidence>
<dbReference type="InterPro" id="IPR036291">
    <property type="entry name" value="NAD(P)-bd_dom_sf"/>
</dbReference>
<comment type="similarity">
    <text evidence="1">Belongs to the short-chain dehydrogenases/reductases (SDR) family.</text>
</comment>
<protein>
    <submittedName>
        <fullName evidence="3">3-oxoacyl-[acyl-carrier-protein] reductase FabG</fullName>
        <ecNumber evidence="3">1.1.1.100</ecNumber>
    </submittedName>
</protein>
<dbReference type="InterPro" id="IPR020904">
    <property type="entry name" value="Sc_DH/Rdtase_CS"/>
</dbReference>
<organism evidence="3">
    <name type="scientific">mine drainage metagenome</name>
    <dbReference type="NCBI Taxonomy" id="410659"/>
    <lineage>
        <taxon>unclassified sequences</taxon>
        <taxon>metagenomes</taxon>
        <taxon>ecological metagenomes</taxon>
    </lineage>
</organism>
<dbReference type="PANTHER" id="PTHR44196:SF3">
    <property type="entry name" value="SHORT CHAIN DEHYDROGENASE FAMILY PROTEIN"/>
    <property type="match status" value="1"/>
</dbReference>
<name>A0A1J5SBK1_9ZZZZ</name>
<accession>A0A1J5SBK1</accession>
<dbReference type="InterPro" id="IPR002347">
    <property type="entry name" value="SDR_fam"/>
</dbReference>
<evidence type="ECO:0000256" key="2">
    <source>
        <dbReference type="ARBA" id="ARBA00023002"/>
    </source>
</evidence>
<dbReference type="PROSITE" id="PS00061">
    <property type="entry name" value="ADH_SHORT"/>
    <property type="match status" value="1"/>
</dbReference>
<dbReference type="GO" id="GO:0016020">
    <property type="term" value="C:membrane"/>
    <property type="evidence" value="ECO:0007669"/>
    <property type="project" value="TreeGrafter"/>
</dbReference>
<evidence type="ECO:0000256" key="1">
    <source>
        <dbReference type="ARBA" id="ARBA00006484"/>
    </source>
</evidence>
<dbReference type="Gene3D" id="3.40.50.720">
    <property type="entry name" value="NAD(P)-binding Rossmann-like Domain"/>
    <property type="match status" value="1"/>
</dbReference>
<gene>
    <name evidence="3" type="primary">fabG_28</name>
    <name evidence="3" type="ORF">GALL_188350</name>
</gene>
<dbReference type="EC" id="1.1.1.100" evidence="3"/>
<dbReference type="AlphaFoldDB" id="A0A1J5SBK1"/>
<reference evidence="3" key="1">
    <citation type="submission" date="2016-10" db="EMBL/GenBank/DDBJ databases">
        <title>Sequence of Gallionella enrichment culture.</title>
        <authorList>
            <person name="Poehlein A."/>
            <person name="Muehling M."/>
            <person name="Daniel R."/>
        </authorList>
    </citation>
    <scope>NUCLEOTIDE SEQUENCE</scope>
</reference>
<proteinExistence type="inferred from homology"/>
<dbReference type="EMBL" id="MLJW01000110">
    <property type="protein sequence ID" value="OIQ99099.1"/>
    <property type="molecule type" value="Genomic_DNA"/>
</dbReference>
<dbReference type="Pfam" id="PF00106">
    <property type="entry name" value="adh_short"/>
    <property type="match status" value="1"/>
</dbReference>
<keyword evidence="2 3" id="KW-0560">Oxidoreductase</keyword>
<dbReference type="NCBIfam" id="NF005437">
    <property type="entry name" value="PRK07024.1"/>
    <property type="match status" value="1"/>
</dbReference>
<dbReference type="PRINTS" id="PR00081">
    <property type="entry name" value="GDHRDH"/>
</dbReference>
<sequence>MKVFITGASSGIGAALATEYAIRHNNDDTIIGLVARRSEHLQELKTKLESNYKVKCNIYPLDVRNSPALIAAATDFMQQHGTPNIVIACAGVSRGTLTEHVADIAAFQAVMDINVMGMVHTFQPFIAAMRNAVKLGQVAQLVGIASVAGVRGLPGAGAYSASKAAAIAYLESLRVEMAHDQIAVTAIAPGYIRTPMTDINQYKMPFLMNADIAATKFVNAIEHKRRFVVIPWQMGWVARLMRCIPPALWDFAMKKAPHKKRLDWDWL</sequence>